<feature type="domain" description="Pvc16 N-terminal" evidence="1">
    <location>
        <begin position="13"/>
        <end position="184"/>
    </location>
</feature>
<name>A0AB39TT03_9ACTN</name>
<dbReference type="AlphaFoldDB" id="A0AB39TT03"/>
<proteinExistence type="predicted"/>
<dbReference type="RefSeq" id="WP_369184765.1">
    <property type="nucleotide sequence ID" value="NZ_CP163445.1"/>
</dbReference>
<reference evidence="2" key="1">
    <citation type="submission" date="2024-07" db="EMBL/GenBank/DDBJ databases">
        <authorList>
            <person name="Yu S.T."/>
        </authorList>
    </citation>
    <scope>NUCLEOTIDE SEQUENCE</scope>
    <source>
        <strain evidence="2">Y1</strain>
    </source>
</reference>
<sequence>MAGYRALAAVGRSVVALLNRRFEEEIPEGAGRRPLAVLAGPLDFEKVDTAGAVIRYPAVSVYCYRLSIDRETRAGWGAVSARDGLPRLPLRMHMMMAAWDQFVEAELEWLGLTARTLESEGILTGPLLDPSGDWEPGDMVQVVSDELAMDSLSEAFQAMSTDYRLCLPYLARVVRIDGPRGPVPEEVTTVATRLSGIPR</sequence>
<organism evidence="2">
    <name type="scientific">Streptomyces sp. Y1</name>
    <dbReference type="NCBI Taxonomy" id="3238634"/>
    <lineage>
        <taxon>Bacteria</taxon>
        <taxon>Bacillati</taxon>
        <taxon>Actinomycetota</taxon>
        <taxon>Actinomycetes</taxon>
        <taxon>Kitasatosporales</taxon>
        <taxon>Streptomycetaceae</taxon>
        <taxon>Streptomyces</taxon>
    </lineage>
</organism>
<dbReference type="Pfam" id="PF14065">
    <property type="entry name" value="Pvc16_N"/>
    <property type="match status" value="1"/>
</dbReference>
<protein>
    <submittedName>
        <fullName evidence="2">Pvc16 family protein</fullName>
    </submittedName>
</protein>
<evidence type="ECO:0000259" key="1">
    <source>
        <dbReference type="Pfam" id="PF14065"/>
    </source>
</evidence>
<dbReference type="EMBL" id="CP163445">
    <property type="protein sequence ID" value="XDQ82366.1"/>
    <property type="molecule type" value="Genomic_DNA"/>
</dbReference>
<gene>
    <name evidence="2" type="ORF">AB2U05_29725</name>
</gene>
<accession>A0AB39TT03</accession>
<evidence type="ECO:0000313" key="2">
    <source>
        <dbReference type="EMBL" id="XDQ82366.1"/>
    </source>
</evidence>
<dbReference type="InterPro" id="IPR025351">
    <property type="entry name" value="Pvc16_N"/>
</dbReference>